<dbReference type="EMBL" id="MJIC01000015">
    <property type="protein sequence ID" value="OFI33467.1"/>
    <property type="molecule type" value="Genomic_DNA"/>
</dbReference>
<gene>
    <name evidence="1" type="ORF">BFC17_04195</name>
</gene>
<protein>
    <submittedName>
        <fullName evidence="1">Uncharacterized protein</fullName>
    </submittedName>
</protein>
<sequence length="121" mass="14157">MRWLQRVKQWFQPAPIPVIVVGTDIASYQLTDALRNSRHFQPLFILNEEPWHHKTYILEAQLRYASELIALVERNKIKAVLCVCATDYATIRDSFSPELNQRGCQILLVEGNRLPDRHLME</sequence>
<comment type="caution">
    <text evidence="1">The sequence shown here is derived from an EMBL/GenBank/DDBJ whole genome shotgun (WGS) entry which is preliminary data.</text>
</comment>
<name>A0A1E8FC05_9ALTE</name>
<dbReference type="OrthoDB" id="6089189at2"/>
<evidence type="ECO:0000313" key="1">
    <source>
        <dbReference type="EMBL" id="OFI33467.1"/>
    </source>
</evidence>
<dbReference type="RefSeq" id="WP_070177843.1">
    <property type="nucleotide sequence ID" value="NZ_BMJR01000002.1"/>
</dbReference>
<accession>A0A1E8FC05</accession>
<reference evidence="1 2" key="1">
    <citation type="submission" date="2016-09" db="EMBL/GenBank/DDBJ databases">
        <title>Alteromonas lipolytica, a new species isolated from sea water.</title>
        <authorList>
            <person name="Wu Y.-H."/>
            <person name="Cheng H."/>
            <person name="Xu X.-W."/>
        </authorList>
    </citation>
    <scope>NUCLEOTIDE SEQUENCE [LARGE SCALE GENOMIC DNA]</scope>
    <source>
        <strain evidence="1 2">JW12</strain>
    </source>
</reference>
<organism evidence="1 2">
    <name type="scientific">Alteromonas lipolytica</name>
    <dbReference type="NCBI Taxonomy" id="1856405"/>
    <lineage>
        <taxon>Bacteria</taxon>
        <taxon>Pseudomonadati</taxon>
        <taxon>Pseudomonadota</taxon>
        <taxon>Gammaproteobacteria</taxon>
        <taxon>Alteromonadales</taxon>
        <taxon>Alteromonadaceae</taxon>
        <taxon>Alteromonas/Salinimonas group</taxon>
        <taxon>Alteromonas</taxon>
    </lineage>
</organism>
<dbReference type="Gene3D" id="3.40.50.720">
    <property type="entry name" value="NAD(P)-binding Rossmann-like Domain"/>
    <property type="match status" value="1"/>
</dbReference>
<keyword evidence="2" id="KW-1185">Reference proteome</keyword>
<evidence type="ECO:0000313" key="2">
    <source>
        <dbReference type="Proteomes" id="UP000176037"/>
    </source>
</evidence>
<proteinExistence type="predicted"/>
<dbReference type="AlphaFoldDB" id="A0A1E8FC05"/>
<dbReference type="Proteomes" id="UP000176037">
    <property type="component" value="Unassembled WGS sequence"/>
</dbReference>